<organism evidence="1">
    <name type="scientific">bioreactor metagenome</name>
    <dbReference type="NCBI Taxonomy" id="1076179"/>
    <lineage>
        <taxon>unclassified sequences</taxon>
        <taxon>metagenomes</taxon>
        <taxon>ecological metagenomes</taxon>
    </lineage>
</organism>
<dbReference type="GO" id="GO:0008199">
    <property type="term" value="F:ferric iron binding"/>
    <property type="evidence" value="ECO:0007669"/>
    <property type="project" value="TreeGrafter"/>
</dbReference>
<dbReference type="EMBL" id="VSSQ01000009">
    <property type="protein sequence ID" value="MPL59280.1"/>
    <property type="molecule type" value="Genomic_DNA"/>
</dbReference>
<sequence>MIRSAAGPGAGLGLGAGGRLSLGGNVVRKNILTTEQEEQHLVAVKDNYLKLQGEIKLWQQEHASSLAADFRLEPASPRFTLDNLPEESIIDLWQRLNQVADEPQEKADLRTLLEQFKQGESLDNAAAARLQLALAGVAQMLCQHLVPKPGEDNQPFGTCPVCGEKHFMTLLAPPVGKRYQQCLVCGYQRPVDASGCACCGSMDAKKQTYLKSEQYPGLEVAVCSDCGSYFKQVDLRKLSVDDLVWEDIRTMPLNYAAEKWLAGQHGWN</sequence>
<dbReference type="GO" id="GO:0051604">
    <property type="term" value="P:protein maturation"/>
    <property type="evidence" value="ECO:0007669"/>
    <property type="project" value="TreeGrafter"/>
</dbReference>
<dbReference type="InterPro" id="IPR024064">
    <property type="entry name" value="FdhE-like_sf"/>
</dbReference>
<dbReference type="AlphaFoldDB" id="A0A644SX50"/>
<name>A0A644SX50_9ZZZZ</name>
<gene>
    <name evidence="1" type="primary">fdhE_1</name>
    <name evidence="1" type="ORF">SDC9_04828</name>
</gene>
<accession>A0A644SX50</accession>
<evidence type="ECO:0000313" key="1">
    <source>
        <dbReference type="EMBL" id="MPL59280.1"/>
    </source>
</evidence>
<reference evidence="1" key="1">
    <citation type="submission" date="2019-08" db="EMBL/GenBank/DDBJ databases">
        <authorList>
            <person name="Kucharzyk K."/>
            <person name="Murdoch R.W."/>
            <person name="Higgins S."/>
            <person name="Loffler F."/>
        </authorList>
    </citation>
    <scope>NUCLEOTIDE SEQUENCE</scope>
</reference>
<proteinExistence type="predicted"/>
<comment type="caution">
    <text evidence="1">The sequence shown here is derived from an EMBL/GenBank/DDBJ whole genome shotgun (WGS) entry which is preliminary data.</text>
</comment>
<dbReference type="PANTHER" id="PTHR37689">
    <property type="entry name" value="PROTEIN FDHE"/>
    <property type="match status" value="1"/>
</dbReference>
<dbReference type="PANTHER" id="PTHR37689:SF1">
    <property type="entry name" value="PROTEIN FDHE"/>
    <property type="match status" value="1"/>
</dbReference>
<dbReference type="InterPro" id="IPR006452">
    <property type="entry name" value="Formate_DH_accessory"/>
</dbReference>
<dbReference type="GO" id="GO:0005829">
    <property type="term" value="C:cytosol"/>
    <property type="evidence" value="ECO:0007669"/>
    <property type="project" value="TreeGrafter"/>
</dbReference>
<dbReference type="SUPFAM" id="SSF144020">
    <property type="entry name" value="FdhE-like"/>
    <property type="match status" value="1"/>
</dbReference>
<protein>
    <submittedName>
        <fullName evidence="1">Protein FdhE</fullName>
    </submittedName>
</protein>
<dbReference type="Gene3D" id="3.90.1670.10">
    <property type="entry name" value="FdhE-like domain"/>
    <property type="match status" value="1"/>
</dbReference>